<dbReference type="InParanoid" id="A0A0V0QRC6"/>
<accession>A0A0V0QRC6</accession>
<comment type="caution">
    <text evidence="1">The sequence shown here is derived from an EMBL/GenBank/DDBJ whole genome shotgun (WGS) entry which is preliminary data.</text>
</comment>
<gene>
    <name evidence="1" type="ORF">PPERSA_06445</name>
</gene>
<dbReference type="AlphaFoldDB" id="A0A0V0QRC6"/>
<evidence type="ECO:0000313" key="1">
    <source>
        <dbReference type="EMBL" id="KRX04811.1"/>
    </source>
</evidence>
<protein>
    <submittedName>
        <fullName evidence="1">Uncharacterized protein</fullName>
    </submittedName>
</protein>
<organism evidence="1 2">
    <name type="scientific">Pseudocohnilembus persalinus</name>
    <name type="common">Ciliate</name>
    <dbReference type="NCBI Taxonomy" id="266149"/>
    <lineage>
        <taxon>Eukaryota</taxon>
        <taxon>Sar</taxon>
        <taxon>Alveolata</taxon>
        <taxon>Ciliophora</taxon>
        <taxon>Intramacronucleata</taxon>
        <taxon>Oligohymenophorea</taxon>
        <taxon>Scuticociliatia</taxon>
        <taxon>Philasterida</taxon>
        <taxon>Pseudocohnilembidae</taxon>
        <taxon>Pseudocohnilembus</taxon>
    </lineage>
</organism>
<dbReference type="EMBL" id="LDAU01000110">
    <property type="protein sequence ID" value="KRX04811.1"/>
    <property type="molecule type" value="Genomic_DNA"/>
</dbReference>
<name>A0A0V0QRC6_PSEPJ</name>
<keyword evidence="2" id="KW-1185">Reference proteome</keyword>
<evidence type="ECO:0000313" key="2">
    <source>
        <dbReference type="Proteomes" id="UP000054937"/>
    </source>
</evidence>
<sequence length="237" mass="28037">MKQTCAQNIKKDSVLQNKLDNSQDFSSQKLCISAMNQQQYFRENMNDFEVLNSKIPNQINDQSIEMEILSFQENDLSFDGEKQSDYNIYKIKGLGTQIQPSFLKQNSNLSQKSILYKQFNSMYNEQRQKLQNFDSQEYEQKDMEKKQDFPKLKNGKYALNNLIQEDLREDNYFCEYDAHKLKQIRDQHIQLLYSSKQAKNGFDGYIILCCTFNGMLFSSYSSRGNEKWVKDKLDLKI</sequence>
<reference evidence="1 2" key="1">
    <citation type="journal article" date="2015" name="Sci. Rep.">
        <title>Genome of the facultative scuticociliatosis pathogen Pseudocohnilembus persalinus provides insight into its virulence through horizontal gene transfer.</title>
        <authorList>
            <person name="Xiong J."/>
            <person name="Wang G."/>
            <person name="Cheng J."/>
            <person name="Tian M."/>
            <person name="Pan X."/>
            <person name="Warren A."/>
            <person name="Jiang C."/>
            <person name="Yuan D."/>
            <person name="Miao W."/>
        </authorList>
    </citation>
    <scope>NUCLEOTIDE SEQUENCE [LARGE SCALE GENOMIC DNA]</scope>
    <source>
        <strain evidence="1">36N120E</strain>
    </source>
</reference>
<dbReference type="Proteomes" id="UP000054937">
    <property type="component" value="Unassembled WGS sequence"/>
</dbReference>
<proteinExistence type="predicted"/>